<feature type="region of interest" description="Disordered" evidence="1">
    <location>
        <begin position="111"/>
        <end position="131"/>
    </location>
</feature>
<evidence type="ECO:0000313" key="2">
    <source>
        <dbReference type="EMBL" id="WNC72951.1"/>
    </source>
</evidence>
<name>A0ABY9TWR1_9GAMM</name>
<dbReference type="SUPFAM" id="SSF101738">
    <property type="entry name" value="SspB-like"/>
    <property type="match status" value="1"/>
</dbReference>
<dbReference type="PANTHER" id="PTHR37486">
    <property type="entry name" value="STRINGENT STARVATION PROTEIN B"/>
    <property type="match status" value="1"/>
</dbReference>
<keyword evidence="2" id="KW-0378">Hydrolase</keyword>
<evidence type="ECO:0000313" key="3">
    <source>
        <dbReference type="Proteomes" id="UP001258994"/>
    </source>
</evidence>
<dbReference type="PIRSF" id="PIRSF005276">
    <property type="entry name" value="SspB"/>
    <property type="match status" value="1"/>
</dbReference>
<dbReference type="InterPro" id="IPR036760">
    <property type="entry name" value="SspB-like_sf"/>
</dbReference>
<reference evidence="3" key="1">
    <citation type="submission" date="2023-09" db="EMBL/GenBank/DDBJ databases">
        <authorList>
            <person name="Li S."/>
            <person name="Li X."/>
            <person name="Zhang C."/>
            <person name="Zhao Z."/>
        </authorList>
    </citation>
    <scope>NUCLEOTIDE SEQUENCE [LARGE SCALE GENOMIC DNA]</scope>
    <source>
        <strain evidence="3">SQ149</strain>
    </source>
</reference>
<organism evidence="2 3">
    <name type="scientific">Thalassotalea psychrophila</name>
    <dbReference type="NCBI Taxonomy" id="3065647"/>
    <lineage>
        <taxon>Bacteria</taxon>
        <taxon>Pseudomonadati</taxon>
        <taxon>Pseudomonadota</taxon>
        <taxon>Gammaproteobacteria</taxon>
        <taxon>Alteromonadales</taxon>
        <taxon>Colwelliaceae</taxon>
        <taxon>Thalassotalea</taxon>
    </lineage>
</organism>
<keyword evidence="3" id="KW-1185">Reference proteome</keyword>
<dbReference type="RefSeq" id="WP_348392064.1">
    <property type="nucleotide sequence ID" value="NZ_CP134145.1"/>
</dbReference>
<dbReference type="NCBIfam" id="NF008769">
    <property type="entry name" value="PRK11798.2-5"/>
    <property type="match status" value="1"/>
</dbReference>
<protein>
    <submittedName>
        <fullName evidence="2">ClpXP protease specificity-enhancing factor</fullName>
    </submittedName>
</protein>
<dbReference type="PANTHER" id="PTHR37486:SF1">
    <property type="entry name" value="STRINGENT STARVATION PROTEIN B"/>
    <property type="match status" value="1"/>
</dbReference>
<dbReference type="Proteomes" id="UP001258994">
    <property type="component" value="Chromosome"/>
</dbReference>
<dbReference type="GO" id="GO:0006508">
    <property type="term" value="P:proteolysis"/>
    <property type="evidence" value="ECO:0007669"/>
    <property type="project" value="UniProtKB-KW"/>
</dbReference>
<evidence type="ECO:0000256" key="1">
    <source>
        <dbReference type="SAM" id="MobiDB-lite"/>
    </source>
</evidence>
<sequence length="131" mass="14415">MTSNKPYLIRAFYDWILDNDLTPYIAVDANYPNVMVPEQYIDDGQIVLNVAPASVGAISMTGDVIEFSARFGGKVQNLYVPFEAVGAIYARENGVGSSFHVEYPEEGEEAIEQVEPAKPEKKGKPTLSIVK</sequence>
<gene>
    <name evidence="2" type="ORF">RGQ13_02935</name>
</gene>
<dbReference type="EMBL" id="CP134145">
    <property type="protein sequence ID" value="WNC72951.1"/>
    <property type="molecule type" value="Genomic_DNA"/>
</dbReference>
<proteinExistence type="predicted"/>
<dbReference type="Pfam" id="PF04386">
    <property type="entry name" value="SspB"/>
    <property type="match status" value="1"/>
</dbReference>
<dbReference type="Gene3D" id="2.30.30.220">
    <property type="entry name" value="SspB-like"/>
    <property type="match status" value="1"/>
</dbReference>
<keyword evidence="2" id="KW-0645">Protease</keyword>
<dbReference type="InterPro" id="IPR007481">
    <property type="entry name" value="SspB"/>
</dbReference>
<accession>A0ABY9TWR1</accession>
<dbReference type="GO" id="GO:0008233">
    <property type="term" value="F:peptidase activity"/>
    <property type="evidence" value="ECO:0007669"/>
    <property type="project" value="UniProtKB-KW"/>
</dbReference>